<dbReference type="Proteomes" id="UP000028760">
    <property type="component" value="Unassembled WGS sequence"/>
</dbReference>
<evidence type="ECO:0000313" key="14">
    <source>
        <dbReference type="Proteomes" id="UP000028760"/>
    </source>
</evidence>
<comment type="subcellular location">
    <subcellularLocation>
        <location evidence="1">Cell membrane</location>
        <topology evidence="1">Single-pass type I membrane protein</topology>
    </subcellularLocation>
</comment>
<feature type="chain" id="PRO_5001832271" description="Ig-like domain-containing protein" evidence="11">
    <location>
        <begin position="19"/>
        <end position="222"/>
    </location>
</feature>
<evidence type="ECO:0000256" key="10">
    <source>
        <dbReference type="ARBA" id="ARBA00023319"/>
    </source>
</evidence>
<dbReference type="Gene3D" id="2.60.40.10">
    <property type="entry name" value="Immunoglobulins"/>
    <property type="match status" value="2"/>
</dbReference>
<sequence length="222" mass="25489">SFILMLSVQLMLLFSVYRVEVDSGVESVLLPFKTTVSLPKDVKVTWTNDSGRIVHMDQRCSCNSIRLEEQYRLYRNRTEMKKRFNLGDFSLILKNPTDRDSDTYTCSITNSSGNVLIKKQVLLNVKASQDVLTVKVEVDDWEPSVVLPCQYSQRLEEIVTVKWSRLDLNPNIVHQRQEADDLRGQNELFKERTSMRPEALDSGDFSLTLTEPQVSDSGVYIC</sequence>
<evidence type="ECO:0000256" key="5">
    <source>
        <dbReference type="ARBA" id="ARBA00022989"/>
    </source>
</evidence>
<dbReference type="PROSITE" id="PS50835">
    <property type="entry name" value="IG_LIKE"/>
    <property type="match status" value="2"/>
</dbReference>
<proteinExistence type="predicted"/>
<evidence type="ECO:0000256" key="1">
    <source>
        <dbReference type="ARBA" id="ARBA00004251"/>
    </source>
</evidence>
<dbReference type="InterPro" id="IPR036179">
    <property type="entry name" value="Ig-like_dom_sf"/>
</dbReference>
<feature type="domain" description="Ig-like" evidence="12">
    <location>
        <begin position="144"/>
        <end position="222"/>
    </location>
</feature>
<evidence type="ECO:0000256" key="6">
    <source>
        <dbReference type="ARBA" id="ARBA00023136"/>
    </source>
</evidence>
<evidence type="ECO:0000256" key="8">
    <source>
        <dbReference type="ARBA" id="ARBA00023170"/>
    </source>
</evidence>
<dbReference type="Ensembl" id="ENSPFOT00000000317.1">
    <property type="protein sequence ID" value="ENSPFOP00000000316.1"/>
    <property type="gene ID" value="ENSPFOG00000000360.1"/>
</dbReference>
<dbReference type="InterPro" id="IPR007110">
    <property type="entry name" value="Ig-like_dom"/>
</dbReference>
<dbReference type="GO" id="GO:0007166">
    <property type="term" value="P:cell surface receptor signaling pathway"/>
    <property type="evidence" value="ECO:0007669"/>
    <property type="project" value="TreeGrafter"/>
</dbReference>
<keyword evidence="7" id="KW-1015">Disulfide bond</keyword>
<dbReference type="STRING" id="48698.ENSPFOP00000000316"/>
<keyword evidence="5" id="KW-1133">Transmembrane helix</keyword>
<dbReference type="InterPro" id="IPR013106">
    <property type="entry name" value="Ig_V-set"/>
</dbReference>
<evidence type="ECO:0000256" key="2">
    <source>
        <dbReference type="ARBA" id="ARBA00022475"/>
    </source>
</evidence>
<dbReference type="PANTHER" id="PTHR25466">
    <property type="entry name" value="T-LYMPHOCYTE ACTIVATION ANTIGEN"/>
    <property type="match status" value="1"/>
</dbReference>
<keyword evidence="2" id="KW-1003">Cell membrane</keyword>
<dbReference type="SMART" id="SM00406">
    <property type="entry name" value="IGv"/>
    <property type="match status" value="2"/>
</dbReference>
<evidence type="ECO:0000256" key="4">
    <source>
        <dbReference type="ARBA" id="ARBA00022729"/>
    </source>
</evidence>
<feature type="signal peptide" evidence="11">
    <location>
        <begin position="1"/>
        <end position="18"/>
    </location>
</feature>
<organism evidence="13 14">
    <name type="scientific">Poecilia formosa</name>
    <name type="common">Amazon molly</name>
    <name type="synonym">Limia formosa</name>
    <dbReference type="NCBI Taxonomy" id="48698"/>
    <lineage>
        <taxon>Eukaryota</taxon>
        <taxon>Metazoa</taxon>
        <taxon>Chordata</taxon>
        <taxon>Craniata</taxon>
        <taxon>Vertebrata</taxon>
        <taxon>Euteleostomi</taxon>
        <taxon>Actinopterygii</taxon>
        <taxon>Neopterygii</taxon>
        <taxon>Teleostei</taxon>
        <taxon>Neoteleostei</taxon>
        <taxon>Acanthomorphata</taxon>
        <taxon>Ovalentaria</taxon>
        <taxon>Atherinomorphae</taxon>
        <taxon>Cyprinodontiformes</taxon>
        <taxon>Poeciliidae</taxon>
        <taxon>Poeciliinae</taxon>
        <taxon>Poecilia</taxon>
    </lineage>
</organism>
<dbReference type="GO" id="GO:0042130">
    <property type="term" value="P:negative regulation of T cell proliferation"/>
    <property type="evidence" value="ECO:0007669"/>
    <property type="project" value="TreeGrafter"/>
</dbReference>
<evidence type="ECO:0000256" key="9">
    <source>
        <dbReference type="ARBA" id="ARBA00023180"/>
    </source>
</evidence>
<keyword evidence="6" id="KW-0472">Membrane</keyword>
<feature type="domain" description="Ig-like" evidence="12">
    <location>
        <begin position="39"/>
        <end position="122"/>
    </location>
</feature>
<dbReference type="eggNOG" id="ENOG502TKRW">
    <property type="taxonomic scope" value="Eukaryota"/>
</dbReference>
<keyword evidence="4 11" id="KW-0732">Signal</keyword>
<reference evidence="13" key="3">
    <citation type="submission" date="2025-09" db="UniProtKB">
        <authorList>
            <consortium name="Ensembl"/>
        </authorList>
    </citation>
    <scope>IDENTIFICATION</scope>
</reference>
<dbReference type="PANTHER" id="PTHR25466:SF14">
    <property type="entry name" value="BUTYROPHILIN SUBFAMILY 2 MEMBER A2-LIKE-RELATED"/>
    <property type="match status" value="1"/>
</dbReference>
<dbReference type="GeneTree" id="ENSGT00940000167778"/>
<reference evidence="13" key="2">
    <citation type="submission" date="2025-08" db="UniProtKB">
        <authorList>
            <consortium name="Ensembl"/>
        </authorList>
    </citation>
    <scope>IDENTIFICATION</scope>
</reference>
<keyword evidence="14" id="KW-1185">Reference proteome</keyword>
<dbReference type="GO" id="GO:0071222">
    <property type="term" value="P:cellular response to lipopolysaccharide"/>
    <property type="evidence" value="ECO:0007669"/>
    <property type="project" value="TreeGrafter"/>
</dbReference>
<dbReference type="AlphaFoldDB" id="A0A087X3G3"/>
<dbReference type="EMBL" id="AYCK01025140">
    <property type="status" value="NOT_ANNOTATED_CDS"/>
    <property type="molecule type" value="Genomic_DNA"/>
</dbReference>
<evidence type="ECO:0000256" key="11">
    <source>
        <dbReference type="SAM" id="SignalP"/>
    </source>
</evidence>
<protein>
    <recommendedName>
        <fullName evidence="12">Ig-like domain-containing protein</fullName>
    </recommendedName>
</protein>
<dbReference type="GO" id="GO:0009897">
    <property type="term" value="C:external side of plasma membrane"/>
    <property type="evidence" value="ECO:0007669"/>
    <property type="project" value="TreeGrafter"/>
</dbReference>
<keyword evidence="9" id="KW-0325">Glycoprotein</keyword>
<accession>A0A087X3G3</accession>
<dbReference type="InterPro" id="IPR051713">
    <property type="entry name" value="T-cell_Activation_Regulation"/>
</dbReference>
<evidence type="ECO:0000256" key="7">
    <source>
        <dbReference type="ARBA" id="ARBA00023157"/>
    </source>
</evidence>
<dbReference type="InterPro" id="IPR013783">
    <property type="entry name" value="Ig-like_fold"/>
</dbReference>
<keyword evidence="8" id="KW-0675">Receptor</keyword>
<dbReference type="GO" id="GO:0031295">
    <property type="term" value="P:T cell costimulation"/>
    <property type="evidence" value="ECO:0007669"/>
    <property type="project" value="TreeGrafter"/>
</dbReference>
<dbReference type="SUPFAM" id="SSF48726">
    <property type="entry name" value="Immunoglobulin"/>
    <property type="match status" value="2"/>
</dbReference>
<keyword evidence="10" id="KW-0393">Immunoglobulin domain</keyword>
<evidence type="ECO:0000313" key="13">
    <source>
        <dbReference type="Ensembl" id="ENSPFOP00000000316.1"/>
    </source>
</evidence>
<dbReference type="GO" id="GO:0042102">
    <property type="term" value="P:positive regulation of T cell proliferation"/>
    <property type="evidence" value="ECO:0007669"/>
    <property type="project" value="TreeGrafter"/>
</dbReference>
<evidence type="ECO:0000256" key="3">
    <source>
        <dbReference type="ARBA" id="ARBA00022692"/>
    </source>
</evidence>
<reference evidence="14" key="1">
    <citation type="submission" date="2013-10" db="EMBL/GenBank/DDBJ databases">
        <authorList>
            <person name="Schartl M."/>
            <person name="Warren W."/>
        </authorList>
    </citation>
    <scope>NUCLEOTIDE SEQUENCE [LARGE SCALE GENOMIC DNA]</scope>
    <source>
        <strain evidence="14">female</strain>
    </source>
</reference>
<name>A0A087X3G3_POEFO</name>
<keyword evidence="3" id="KW-0812">Transmembrane</keyword>
<dbReference type="Pfam" id="PF07686">
    <property type="entry name" value="V-set"/>
    <property type="match status" value="2"/>
</dbReference>
<evidence type="ECO:0000259" key="12">
    <source>
        <dbReference type="PROSITE" id="PS50835"/>
    </source>
</evidence>
<dbReference type="GO" id="GO:0006955">
    <property type="term" value="P:immune response"/>
    <property type="evidence" value="ECO:0007669"/>
    <property type="project" value="TreeGrafter"/>
</dbReference>